<organism evidence="12 13">
    <name type="scientific">Dendrobium thyrsiflorum</name>
    <name type="common">Pinecone-like raceme dendrobium</name>
    <name type="synonym">Orchid</name>
    <dbReference type="NCBI Taxonomy" id="117978"/>
    <lineage>
        <taxon>Eukaryota</taxon>
        <taxon>Viridiplantae</taxon>
        <taxon>Streptophyta</taxon>
        <taxon>Embryophyta</taxon>
        <taxon>Tracheophyta</taxon>
        <taxon>Spermatophyta</taxon>
        <taxon>Magnoliopsida</taxon>
        <taxon>Liliopsida</taxon>
        <taxon>Asparagales</taxon>
        <taxon>Orchidaceae</taxon>
        <taxon>Epidendroideae</taxon>
        <taxon>Malaxideae</taxon>
        <taxon>Dendrobiinae</taxon>
        <taxon>Dendrobium</taxon>
    </lineage>
</organism>
<comment type="caution">
    <text evidence="12">The sequence shown here is derived from an EMBL/GenBank/DDBJ whole genome shotgun (WGS) entry which is preliminary data.</text>
</comment>
<protein>
    <recommendedName>
        <fullName evidence="11">Zinc-finger domain-containing protein</fullName>
    </recommendedName>
</protein>
<dbReference type="Proteomes" id="UP001552299">
    <property type="component" value="Unassembled WGS sequence"/>
</dbReference>
<proteinExistence type="predicted"/>
<evidence type="ECO:0000256" key="6">
    <source>
        <dbReference type="ARBA" id="ARBA00022843"/>
    </source>
</evidence>
<feature type="region of interest" description="Disordered" evidence="10">
    <location>
        <begin position="138"/>
        <end position="188"/>
    </location>
</feature>
<dbReference type="GO" id="GO:0005634">
    <property type="term" value="C:nucleus"/>
    <property type="evidence" value="ECO:0007669"/>
    <property type="project" value="UniProtKB-SubCell"/>
</dbReference>
<dbReference type="InterPro" id="IPR040221">
    <property type="entry name" value="CDCA7/CDA7L"/>
</dbReference>
<keyword evidence="5" id="KW-0597">Phosphoprotein</keyword>
<keyword evidence="9" id="KW-0539">Nucleus</keyword>
<sequence>MLGTRNRHLPKLGTDATITRYRTQYRALLGTATGDPYLIVLGTGEGTYQNTQQMRYRALLRTGERYRAVLGTEHNTEHYSIHVSDTEHYSVQARVPTKTRNIRGTEHYSVQATCTEQYSARMASLNLNRCADELRSIVSSPKSSTRTTNSPGKNKVKGLGSLRRSDRLKGKPAVVELQLDRDSSEPAPKTRLAMPAWRRMGLVSRGGSARGSVYDSVLGICCHFCRQKKLCGEEDCNRCNTGNINQPCTGKTECSVCHSSNGILCRACLKVRYGEDMEEVRRMKDWMCPHCIEEKGNKPYWICNSSLCLKKRKMTPTGIAIYHAREKGYKSVAHLLMDELRKAGKQQFKK</sequence>
<accession>A0ABD0UH64</accession>
<evidence type="ECO:0000256" key="3">
    <source>
        <dbReference type="ARBA" id="ARBA00022490"/>
    </source>
</evidence>
<dbReference type="AlphaFoldDB" id="A0ABD0UH64"/>
<evidence type="ECO:0000256" key="4">
    <source>
        <dbReference type="ARBA" id="ARBA00022499"/>
    </source>
</evidence>
<feature type="domain" description="Zinc-finger" evidence="11">
    <location>
        <begin position="214"/>
        <end position="336"/>
    </location>
</feature>
<evidence type="ECO:0000259" key="11">
    <source>
        <dbReference type="Pfam" id="PF10497"/>
    </source>
</evidence>
<keyword evidence="4" id="KW-1017">Isopeptide bond</keyword>
<dbReference type="InterPro" id="IPR018866">
    <property type="entry name" value="Znf-4CXXC_R1"/>
</dbReference>
<name>A0ABD0UH64_DENTH</name>
<evidence type="ECO:0000256" key="8">
    <source>
        <dbReference type="ARBA" id="ARBA00023163"/>
    </source>
</evidence>
<evidence type="ECO:0000313" key="13">
    <source>
        <dbReference type="Proteomes" id="UP001552299"/>
    </source>
</evidence>
<keyword evidence="8" id="KW-0804">Transcription</keyword>
<evidence type="ECO:0000256" key="9">
    <source>
        <dbReference type="ARBA" id="ARBA00023242"/>
    </source>
</evidence>
<gene>
    <name evidence="12" type="ORF">M5K25_018132</name>
</gene>
<feature type="compositionally biased region" description="Polar residues" evidence="10">
    <location>
        <begin position="138"/>
        <end position="152"/>
    </location>
</feature>
<reference evidence="12 13" key="1">
    <citation type="journal article" date="2024" name="Plant Biotechnol. J.">
        <title>Dendrobium thyrsiflorum genome and its molecular insights into genes involved in important horticultural traits.</title>
        <authorList>
            <person name="Chen B."/>
            <person name="Wang J.Y."/>
            <person name="Zheng P.J."/>
            <person name="Li K.L."/>
            <person name="Liang Y.M."/>
            <person name="Chen X.F."/>
            <person name="Zhang C."/>
            <person name="Zhao X."/>
            <person name="He X."/>
            <person name="Zhang G.Q."/>
            <person name="Liu Z.J."/>
            <person name="Xu Q."/>
        </authorList>
    </citation>
    <scope>NUCLEOTIDE SEQUENCE [LARGE SCALE GENOMIC DNA]</scope>
    <source>
        <strain evidence="12">GZMU011</strain>
    </source>
</reference>
<dbReference type="GO" id="GO:0005737">
    <property type="term" value="C:cytoplasm"/>
    <property type="evidence" value="ECO:0007669"/>
    <property type="project" value="UniProtKB-SubCell"/>
</dbReference>
<dbReference type="PANTHER" id="PTHR31169">
    <property type="entry name" value="OS05G0300700 PROTEIN"/>
    <property type="match status" value="1"/>
</dbReference>
<dbReference type="PANTHER" id="PTHR31169:SF15">
    <property type="entry name" value="EXPRESSED PROTEIN"/>
    <property type="match status" value="1"/>
</dbReference>
<dbReference type="EMBL" id="JANQDX010000014">
    <property type="protein sequence ID" value="KAL0912175.1"/>
    <property type="molecule type" value="Genomic_DNA"/>
</dbReference>
<keyword evidence="3" id="KW-0963">Cytoplasm</keyword>
<keyword evidence="6" id="KW-0832">Ubl conjugation</keyword>
<evidence type="ECO:0000256" key="7">
    <source>
        <dbReference type="ARBA" id="ARBA00023015"/>
    </source>
</evidence>
<comment type="subcellular location">
    <subcellularLocation>
        <location evidence="2">Cytoplasm</location>
    </subcellularLocation>
    <subcellularLocation>
        <location evidence="1">Nucleus</location>
    </subcellularLocation>
</comment>
<evidence type="ECO:0000256" key="5">
    <source>
        <dbReference type="ARBA" id="ARBA00022553"/>
    </source>
</evidence>
<keyword evidence="7" id="KW-0805">Transcription regulation</keyword>
<evidence type="ECO:0000256" key="2">
    <source>
        <dbReference type="ARBA" id="ARBA00004496"/>
    </source>
</evidence>
<keyword evidence="13" id="KW-1185">Reference proteome</keyword>
<evidence type="ECO:0000313" key="12">
    <source>
        <dbReference type="EMBL" id="KAL0912175.1"/>
    </source>
</evidence>
<dbReference type="Pfam" id="PF10497">
    <property type="entry name" value="zf-4CXXC_R1"/>
    <property type="match status" value="1"/>
</dbReference>
<evidence type="ECO:0000256" key="1">
    <source>
        <dbReference type="ARBA" id="ARBA00004123"/>
    </source>
</evidence>
<evidence type="ECO:0000256" key="10">
    <source>
        <dbReference type="SAM" id="MobiDB-lite"/>
    </source>
</evidence>